<accession>A0A1W2G629</accession>
<keyword evidence="1" id="KW-0472">Membrane</keyword>
<keyword evidence="1" id="KW-0812">Transmembrane</keyword>
<evidence type="ECO:0000256" key="1">
    <source>
        <dbReference type="SAM" id="Phobius"/>
    </source>
</evidence>
<dbReference type="STRING" id="692418.SAMN04488029_0401"/>
<feature type="transmembrane region" description="Helical" evidence="1">
    <location>
        <begin position="21"/>
        <end position="37"/>
    </location>
</feature>
<gene>
    <name evidence="2" type="ORF">SAMN04488029_0401</name>
</gene>
<evidence type="ECO:0000313" key="3">
    <source>
        <dbReference type="Proteomes" id="UP000192472"/>
    </source>
</evidence>
<dbReference type="AlphaFoldDB" id="A0A1W2G629"/>
<keyword evidence="1" id="KW-1133">Transmembrane helix</keyword>
<evidence type="ECO:0008006" key="4">
    <source>
        <dbReference type="Google" id="ProtNLM"/>
    </source>
</evidence>
<sequence length="135" mass="15597">MRAEFSNSFASKSKHRYMKNFITLIGIAVCIMSFHPFDQGDQNKIIGIWDTRDVHIEIYKVDGRYIGNPINSGGERNTEIEVLNLEYKNGKWVGKIYSKKRERLLDVLCLVKGNKLLLEVTARFASADLEWTKIK</sequence>
<organism evidence="2 3">
    <name type="scientific">Reichenbachiella faecimaris</name>
    <dbReference type="NCBI Taxonomy" id="692418"/>
    <lineage>
        <taxon>Bacteria</taxon>
        <taxon>Pseudomonadati</taxon>
        <taxon>Bacteroidota</taxon>
        <taxon>Cytophagia</taxon>
        <taxon>Cytophagales</taxon>
        <taxon>Reichenbachiellaceae</taxon>
        <taxon>Reichenbachiella</taxon>
    </lineage>
</organism>
<dbReference type="EMBL" id="FWYF01000001">
    <property type="protein sequence ID" value="SMD32063.1"/>
    <property type="molecule type" value="Genomic_DNA"/>
</dbReference>
<evidence type="ECO:0000313" key="2">
    <source>
        <dbReference type="EMBL" id="SMD32063.1"/>
    </source>
</evidence>
<reference evidence="2 3" key="1">
    <citation type="submission" date="2017-04" db="EMBL/GenBank/DDBJ databases">
        <authorList>
            <person name="Afonso C.L."/>
            <person name="Miller P.J."/>
            <person name="Scott M.A."/>
            <person name="Spackman E."/>
            <person name="Goraichik I."/>
            <person name="Dimitrov K.M."/>
            <person name="Suarez D.L."/>
            <person name="Swayne D.E."/>
        </authorList>
    </citation>
    <scope>NUCLEOTIDE SEQUENCE [LARGE SCALE GENOMIC DNA]</scope>
    <source>
        <strain evidence="2 3">DSM 26133</strain>
    </source>
</reference>
<name>A0A1W2G629_REIFA</name>
<protein>
    <recommendedName>
        <fullName evidence="4">DUF2147 domain-containing protein</fullName>
    </recommendedName>
</protein>
<dbReference type="Proteomes" id="UP000192472">
    <property type="component" value="Unassembled WGS sequence"/>
</dbReference>
<keyword evidence="3" id="KW-1185">Reference proteome</keyword>
<proteinExistence type="predicted"/>